<dbReference type="PANTHER" id="PTHR30502:SF0">
    <property type="entry name" value="PHOSPHOENOLPYRUVATE CARBOXYLASE FAMILY PROTEIN"/>
    <property type="match status" value="1"/>
</dbReference>
<reference evidence="5" key="1">
    <citation type="journal article" date="2023" name="IMA Fungus">
        <title>Comparative genomic study of the Penicillium genus elucidates a diverse pangenome and 15 lateral gene transfer events.</title>
        <authorList>
            <person name="Petersen C."/>
            <person name="Sorensen T."/>
            <person name="Nielsen M.R."/>
            <person name="Sondergaard T.E."/>
            <person name="Sorensen J.L."/>
            <person name="Fitzpatrick D.A."/>
            <person name="Frisvad J.C."/>
            <person name="Nielsen K.L."/>
        </authorList>
    </citation>
    <scope>NUCLEOTIDE SEQUENCE</scope>
    <source>
        <strain evidence="5">IBT 17514</strain>
    </source>
</reference>
<sequence>MDGTNRVKRVLGMGERPALGVWQLLPGSNLSRILARAGYDWVLVDCEHGNIDDAAMHEAIPAITSYGCSPIVRVPDFQSWMIKRALDAGAHGVLAPLVRTVEDVKSFVEASRFPPQGRRGFGSPFPMDRFGPHVTATQYLKEANDNILLSVQIETREALDAVDEIAAIDGLDLLFVGPFDLGNNIGHPVEGDPFAPELEQAIQKILSAAHAAGKKAGIFCSNGTQAKRFADMGYDFMNVMTDVGALSSSLSREMEIVSQRAGNAVSGPYGS</sequence>
<dbReference type="Gene3D" id="3.20.20.60">
    <property type="entry name" value="Phosphoenolpyruvate-binding domains"/>
    <property type="match status" value="1"/>
</dbReference>
<feature type="domain" description="HpcH/HpaI aldolase/citrate lyase" evidence="4">
    <location>
        <begin position="22"/>
        <end position="245"/>
    </location>
</feature>
<keyword evidence="3" id="KW-0456">Lyase</keyword>
<dbReference type="InterPro" id="IPR005000">
    <property type="entry name" value="Aldolase/citrate-lyase_domain"/>
</dbReference>
<dbReference type="GO" id="GO:0046872">
    <property type="term" value="F:metal ion binding"/>
    <property type="evidence" value="ECO:0007669"/>
    <property type="project" value="UniProtKB-KW"/>
</dbReference>
<name>A0AAD6HH68_9EURO</name>
<keyword evidence="2" id="KW-0479">Metal-binding</keyword>
<keyword evidence="6" id="KW-1185">Reference proteome</keyword>
<evidence type="ECO:0000256" key="3">
    <source>
        <dbReference type="ARBA" id="ARBA00023239"/>
    </source>
</evidence>
<proteinExistence type="inferred from homology"/>
<gene>
    <name evidence="5" type="ORF">N7493_008446</name>
</gene>
<dbReference type="Pfam" id="PF03328">
    <property type="entry name" value="HpcH_HpaI"/>
    <property type="match status" value="1"/>
</dbReference>
<dbReference type="AlphaFoldDB" id="A0AAD6HH68"/>
<comment type="similarity">
    <text evidence="1">Belongs to the HpcH/HpaI aldolase family.</text>
</comment>
<evidence type="ECO:0000313" key="6">
    <source>
        <dbReference type="Proteomes" id="UP001215712"/>
    </source>
</evidence>
<dbReference type="InterPro" id="IPR015813">
    <property type="entry name" value="Pyrv/PenolPyrv_kinase-like_dom"/>
</dbReference>
<dbReference type="InterPro" id="IPR050251">
    <property type="entry name" value="HpcH-HpaI_aldolase"/>
</dbReference>
<accession>A0AAD6HH68</accession>
<evidence type="ECO:0000256" key="2">
    <source>
        <dbReference type="ARBA" id="ARBA00022723"/>
    </source>
</evidence>
<reference evidence="5" key="2">
    <citation type="submission" date="2023-01" db="EMBL/GenBank/DDBJ databases">
        <authorList>
            <person name="Petersen C."/>
        </authorList>
    </citation>
    <scope>NUCLEOTIDE SEQUENCE</scope>
    <source>
        <strain evidence="5">IBT 17514</strain>
    </source>
</reference>
<dbReference type="GO" id="GO:0005737">
    <property type="term" value="C:cytoplasm"/>
    <property type="evidence" value="ECO:0007669"/>
    <property type="project" value="TreeGrafter"/>
</dbReference>
<dbReference type="InterPro" id="IPR040442">
    <property type="entry name" value="Pyrv_kinase-like_dom_sf"/>
</dbReference>
<organism evidence="5 6">
    <name type="scientific">Penicillium malachiteum</name>
    <dbReference type="NCBI Taxonomy" id="1324776"/>
    <lineage>
        <taxon>Eukaryota</taxon>
        <taxon>Fungi</taxon>
        <taxon>Dikarya</taxon>
        <taxon>Ascomycota</taxon>
        <taxon>Pezizomycotina</taxon>
        <taxon>Eurotiomycetes</taxon>
        <taxon>Eurotiomycetidae</taxon>
        <taxon>Eurotiales</taxon>
        <taxon>Aspergillaceae</taxon>
        <taxon>Penicillium</taxon>
    </lineage>
</organism>
<dbReference type="SUPFAM" id="SSF51621">
    <property type="entry name" value="Phosphoenolpyruvate/pyruvate domain"/>
    <property type="match status" value="1"/>
</dbReference>
<dbReference type="Proteomes" id="UP001215712">
    <property type="component" value="Unassembled WGS sequence"/>
</dbReference>
<dbReference type="GO" id="GO:0016832">
    <property type="term" value="F:aldehyde-lyase activity"/>
    <property type="evidence" value="ECO:0007669"/>
    <property type="project" value="TreeGrafter"/>
</dbReference>
<evidence type="ECO:0000259" key="4">
    <source>
        <dbReference type="Pfam" id="PF03328"/>
    </source>
</evidence>
<dbReference type="EMBL" id="JAQJAN010000012">
    <property type="protein sequence ID" value="KAJ5716535.1"/>
    <property type="molecule type" value="Genomic_DNA"/>
</dbReference>
<evidence type="ECO:0000256" key="1">
    <source>
        <dbReference type="ARBA" id="ARBA00005568"/>
    </source>
</evidence>
<dbReference type="PANTHER" id="PTHR30502">
    <property type="entry name" value="2-KETO-3-DEOXY-L-RHAMNONATE ALDOLASE"/>
    <property type="match status" value="1"/>
</dbReference>
<evidence type="ECO:0000313" key="5">
    <source>
        <dbReference type="EMBL" id="KAJ5716535.1"/>
    </source>
</evidence>
<protein>
    <recommendedName>
        <fullName evidence="4">HpcH/HpaI aldolase/citrate lyase domain-containing protein</fullName>
    </recommendedName>
</protein>
<comment type="caution">
    <text evidence="5">The sequence shown here is derived from an EMBL/GenBank/DDBJ whole genome shotgun (WGS) entry which is preliminary data.</text>
</comment>